<dbReference type="AlphaFoldDB" id="A0AAV6NKX2"/>
<protein>
    <submittedName>
        <fullName evidence="1">Uncharacterized protein</fullName>
    </submittedName>
</protein>
<evidence type="ECO:0000313" key="2">
    <source>
        <dbReference type="Proteomes" id="UP000685013"/>
    </source>
</evidence>
<keyword evidence="2" id="KW-1185">Reference proteome</keyword>
<accession>A0AAV6NKX2</accession>
<reference evidence="1 2" key="1">
    <citation type="journal article" date="2021" name="Hortic Res">
        <title>The domestication of Cucurbita argyrosperma as revealed by the genome of its wild relative.</title>
        <authorList>
            <person name="Barrera-Redondo J."/>
            <person name="Sanchez-de la Vega G."/>
            <person name="Aguirre-Liguori J.A."/>
            <person name="Castellanos-Morales G."/>
            <person name="Gutierrez-Guerrero Y.T."/>
            <person name="Aguirre-Dugua X."/>
            <person name="Aguirre-Planter E."/>
            <person name="Tenaillon M.I."/>
            <person name="Lira-Saade R."/>
            <person name="Eguiarte L.E."/>
        </authorList>
    </citation>
    <scope>NUCLEOTIDE SEQUENCE [LARGE SCALE GENOMIC DNA]</scope>
    <source>
        <strain evidence="1">JBR-2021</strain>
    </source>
</reference>
<dbReference type="EMBL" id="JAGKQH010000005">
    <property type="protein sequence ID" value="KAG6599008.1"/>
    <property type="molecule type" value="Genomic_DNA"/>
</dbReference>
<sequence length="98" mass="11095">MPRGYFFLGSNSAVLKNIFTGAVAGNQVILYLKVDPYAKRYFFLRPTSIVLKNIFTLLLRGLLLETKEREGLLQPKESDDNSITIFTVLLWGLLLATK</sequence>
<feature type="non-terminal residue" evidence="1">
    <location>
        <position position="1"/>
    </location>
</feature>
<gene>
    <name evidence="1" type="ORF">SDJN03_08786</name>
</gene>
<organism evidence="1 2">
    <name type="scientific">Cucurbita argyrosperma subsp. sororia</name>
    <dbReference type="NCBI Taxonomy" id="37648"/>
    <lineage>
        <taxon>Eukaryota</taxon>
        <taxon>Viridiplantae</taxon>
        <taxon>Streptophyta</taxon>
        <taxon>Embryophyta</taxon>
        <taxon>Tracheophyta</taxon>
        <taxon>Spermatophyta</taxon>
        <taxon>Magnoliopsida</taxon>
        <taxon>eudicotyledons</taxon>
        <taxon>Gunneridae</taxon>
        <taxon>Pentapetalae</taxon>
        <taxon>rosids</taxon>
        <taxon>fabids</taxon>
        <taxon>Cucurbitales</taxon>
        <taxon>Cucurbitaceae</taxon>
        <taxon>Cucurbiteae</taxon>
        <taxon>Cucurbita</taxon>
    </lineage>
</organism>
<evidence type="ECO:0000313" key="1">
    <source>
        <dbReference type="EMBL" id="KAG6599008.1"/>
    </source>
</evidence>
<comment type="caution">
    <text evidence="1">The sequence shown here is derived from an EMBL/GenBank/DDBJ whole genome shotgun (WGS) entry which is preliminary data.</text>
</comment>
<dbReference type="Proteomes" id="UP000685013">
    <property type="component" value="Chromosome 5"/>
</dbReference>
<name>A0AAV6NKX2_9ROSI</name>
<proteinExistence type="predicted"/>